<keyword evidence="3" id="KW-1185">Reference proteome</keyword>
<dbReference type="Proteomes" id="UP001501581">
    <property type="component" value="Unassembled WGS sequence"/>
</dbReference>
<dbReference type="EMBL" id="BAAALG010000019">
    <property type="protein sequence ID" value="GAA1115309.1"/>
    <property type="molecule type" value="Genomic_DNA"/>
</dbReference>
<evidence type="ECO:0000313" key="3">
    <source>
        <dbReference type="Proteomes" id="UP001501581"/>
    </source>
</evidence>
<dbReference type="RefSeq" id="WP_343996957.1">
    <property type="nucleotide sequence ID" value="NZ_BAAALG010000019.1"/>
</dbReference>
<comment type="caution">
    <text evidence="2">The sequence shown here is derived from an EMBL/GenBank/DDBJ whole genome shotgun (WGS) entry which is preliminary data.</text>
</comment>
<protein>
    <recommendedName>
        <fullName evidence="1">Peptidase C51 domain-containing protein</fullName>
    </recommendedName>
</protein>
<sequence length="256" mass="27698">MSERRENPRRRRWLVGLCAILMPLLGTVAIQAPAEAASGTVKVRTQKMAGPHLSSYKQLGWYSAGTRLTLSCYVWGQTVSGWGGRSNLWYRVSDGVSYVADVDLFTGSDAPITPKCGTAPATGLSARVDSFRATWIGKRADYDGAYGAQCVDLFNFYNRDVVKAARPAVSYAYQLWDKYDGSRYTRVGAGSAPKKGDVAIWSSGLPGSGGAGHVAIVLGTSGSSLVVLQQNYRGQQYVSQNNASKSYLRGYLRPKS</sequence>
<evidence type="ECO:0000313" key="2">
    <source>
        <dbReference type="EMBL" id="GAA1115309.1"/>
    </source>
</evidence>
<dbReference type="SUPFAM" id="SSF54001">
    <property type="entry name" value="Cysteine proteinases"/>
    <property type="match status" value="1"/>
</dbReference>
<feature type="domain" description="Peptidase C51" evidence="1">
    <location>
        <begin position="125"/>
        <end position="253"/>
    </location>
</feature>
<name>A0ABN1U3H6_9ACTN</name>
<reference evidence="2 3" key="1">
    <citation type="journal article" date="2019" name="Int. J. Syst. Evol. Microbiol.">
        <title>The Global Catalogue of Microorganisms (GCM) 10K type strain sequencing project: providing services to taxonomists for standard genome sequencing and annotation.</title>
        <authorList>
            <consortium name="The Broad Institute Genomics Platform"/>
            <consortium name="The Broad Institute Genome Sequencing Center for Infectious Disease"/>
            <person name="Wu L."/>
            <person name="Ma J."/>
        </authorList>
    </citation>
    <scope>NUCLEOTIDE SEQUENCE [LARGE SCALE GENOMIC DNA]</scope>
    <source>
        <strain evidence="2 3">JCM 13008</strain>
    </source>
</reference>
<accession>A0ABN1U3H6</accession>
<dbReference type="InterPro" id="IPR038765">
    <property type="entry name" value="Papain-like_cys_pep_sf"/>
</dbReference>
<organism evidence="2 3">
    <name type="scientific">Nocardioides dubius</name>
    <dbReference type="NCBI Taxonomy" id="317019"/>
    <lineage>
        <taxon>Bacteria</taxon>
        <taxon>Bacillati</taxon>
        <taxon>Actinomycetota</taxon>
        <taxon>Actinomycetes</taxon>
        <taxon>Propionibacteriales</taxon>
        <taxon>Nocardioidaceae</taxon>
        <taxon>Nocardioides</taxon>
    </lineage>
</organism>
<proteinExistence type="predicted"/>
<dbReference type="InterPro" id="IPR007921">
    <property type="entry name" value="CHAP_dom"/>
</dbReference>
<dbReference type="Gene3D" id="3.90.1720.10">
    <property type="entry name" value="endopeptidase domain like (from Nostoc punctiforme)"/>
    <property type="match status" value="1"/>
</dbReference>
<dbReference type="PROSITE" id="PS50911">
    <property type="entry name" value="CHAP"/>
    <property type="match status" value="1"/>
</dbReference>
<evidence type="ECO:0000259" key="1">
    <source>
        <dbReference type="PROSITE" id="PS50911"/>
    </source>
</evidence>
<dbReference type="Pfam" id="PF05257">
    <property type="entry name" value="CHAP"/>
    <property type="match status" value="1"/>
</dbReference>
<gene>
    <name evidence="2" type="ORF">GCM10009668_42590</name>
</gene>